<dbReference type="Proteomes" id="UP000193285">
    <property type="component" value="Unassembled WGS sequence"/>
</dbReference>
<dbReference type="EMBL" id="LQPN01000018">
    <property type="protein sequence ID" value="ORW51816.1"/>
    <property type="molecule type" value="Genomic_DNA"/>
</dbReference>
<protein>
    <submittedName>
        <fullName evidence="6">Uncharacterized protein</fullName>
    </submittedName>
</protein>
<keyword evidence="5" id="KW-0449">Lipoprotein</keyword>
<evidence type="ECO:0000256" key="1">
    <source>
        <dbReference type="ARBA" id="ARBA00022475"/>
    </source>
</evidence>
<dbReference type="GO" id="GO:0016020">
    <property type="term" value="C:membrane"/>
    <property type="evidence" value="ECO:0007669"/>
    <property type="project" value="InterPro"/>
</dbReference>
<keyword evidence="1" id="KW-1003">Cell membrane</keyword>
<evidence type="ECO:0000313" key="7">
    <source>
        <dbReference type="Proteomes" id="UP000193285"/>
    </source>
</evidence>
<proteinExistence type="predicted"/>
<sequence>MALSLLFVAPALVTWGLSRYSHNDAWDAYACAHGSTSGIDCSKYSAPRTSAPSPAMREGGHVRVKIDGKDQIAPTDITCFSLQSPPMLDISVGSNPGIYAISLNDTSPPTVHSLLLNPAGQGFTFDENTGEGRAAVTRTGDSYRITGEVVDHSDLKRALKPFEIDVSCSAGK</sequence>
<dbReference type="InterPro" id="IPR008691">
    <property type="entry name" value="LpqH"/>
</dbReference>
<evidence type="ECO:0000256" key="3">
    <source>
        <dbReference type="ARBA" id="ARBA00023136"/>
    </source>
</evidence>
<comment type="caution">
    <text evidence="6">The sequence shown here is derived from an EMBL/GenBank/DDBJ whole genome shotgun (WGS) entry which is preliminary data.</text>
</comment>
<organism evidence="6 7">
    <name type="scientific">Mycobacterium paraense</name>
    <dbReference type="NCBI Taxonomy" id="767916"/>
    <lineage>
        <taxon>Bacteria</taxon>
        <taxon>Bacillati</taxon>
        <taxon>Actinomycetota</taxon>
        <taxon>Actinomycetes</taxon>
        <taxon>Mycobacteriales</taxon>
        <taxon>Mycobacteriaceae</taxon>
        <taxon>Mycobacterium</taxon>
        <taxon>Mycobacterium simiae complex</taxon>
    </lineage>
</organism>
<dbReference type="AlphaFoldDB" id="A0A1X2AKK2"/>
<evidence type="ECO:0000313" key="6">
    <source>
        <dbReference type="EMBL" id="ORW51816.1"/>
    </source>
</evidence>
<evidence type="ECO:0000256" key="2">
    <source>
        <dbReference type="ARBA" id="ARBA00022729"/>
    </source>
</evidence>
<keyword evidence="4" id="KW-0564">Palmitate</keyword>
<dbReference type="Pfam" id="PF05481">
    <property type="entry name" value="Myco_19_kDa"/>
    <property type="match status" value="1"/>
</dbReference>
<reference evidence="6 7" key="1">
    <citation type="journal article" date="2015" name="Emerg. Microbes Infect.">
        <title>Characterization of 17 strains belonging to the Mycobacterium simiae complex and description of Mycobacterium paraense sp. nov.</title>
        <authorList>
            <person name="Fusco da Costa A.R."/>
            <person name="Fedrizzi T."/>
            <person name="Lopes M.L."/>
            <person name="Pecorari M."/>
            <person name="Oliveira da Costa W.L."/>
            <person name="Giacobazzi E."/>
            <person name="da Costa Bahia J.R."/>
            <person name="De Sanctis V."/>
            <person name="Batista Lima K.V."/>
            <person name="Bertorelli R."/>
            <person name="Grottola A."/>
            <person name="Fabio A."/>
            <person name="Mariottini A."/>
            <person name="Ferretti P."/>
            <person name="Di Leva F."/>
            <person name="Fregni Serpini G."/>
            <person name="Tagliazucchi S."/>
            <person name="Rumpianesi F."/>
            <person name="Jousson O."/>
            <person name="Segata N."/>
            <person name="Tortoli E."/>
        </authorList>
    </citation>
    <scope>NUCLEOTIDE SEQUENCE [LARGE SCALE GENOMIC DNA]</scope>
    <source>
        <strain evidence="6 7">IEC33</strain>
    </source>
</reference>
<evidence type="ECO:0000256" key="4">
    <source>
        <dbReference type="ARBA" id="ARBA00023139"/>
    </source>
</evidence>
<accession>A0A1X2AKK2</accession>
<keyword evidence="3" id="KW-0472">Membrane</keyword>
<gene>
    <name evidence="6" type="ORF">AWB90_04720</name>
</gene>
<name>A0A1X2AKK2_9MYCO</name>
<keyword evidence="2" id="KW-0732">Signal</keyword>
<evidence type="ECO:0000256" key="5">
    <source>
        <dbReference type="ARBA" id="ARBA00023288"/>
    </source>
</evidence>